<keyword evidence="2" id="KW-0813">Transport</keyword>
<gene>
    <name evidence="9" type="ORF">Ssi02_01450</name>
</gene>
<dbReference type="PANTHER" id="PTHR42865:SF7">
    <property type="entry name" value="PROTON_GLUTAMATE-ASPARTATE SYMPORTER"/>
    <property type="match status" value="1"/>
</dbReference>
<evidence type="ECO:0000256" key="2">
    <source>
        <dbReference type="ARBA" id="ARBA00022448"/>
    </source>
</evidence>
<reference evidence="9" key="1">
    <citation type="submission" date="2021-01" db="EMBL/GenBank/DDBJ databases">
        <title>Whole genome shotgun sequence of Sinosporangium siamense NBRC 109515.</title>
        <authorList>
            <person name="Komaki H."/>
            <person name="Tamura T."/>
        </authorList>
    </citation>
    <scope>NUCLEOTIDE SEQUENCE</scope>
    <source>
        <strain evidence="9">NBRC 109515</strain>
    </source>
</reference>
<evidence type="ECO:0000256" key="4">
    <source>
        <dbReference type="ARBA" id="ARBA00022692"/>
    </source>
</evidence>
<dbReference type="InterPro" id="IPR001991">
    <property type="entry name" value="Na-dicarboxylate_symporter"/>
</dbReference>
<dbReference type="PRINTS" id="PR00173">
    <property type="entry name" value="EDTRNSPORT"/>
</dbReference>
<evidence type="ECO:0000256" key="3">
    <source>
        <dbReference type="ARBA" id="ARBA00022475"/>
    </source>
</evidence>
<keyword evidence="3" id="KW-1003">Cell membrane</keyword>
<dbReference type="InterPro" id="IPR036458">
    <property type="entry name" value="Na:dicarbo_symporter_sf"/>
</dbReference>
<comment type="caution">
    <text evidence="9">The sequence shown here is derived from an EMBL/GenBank/DDBJ whole genome shotgun (WGS) entry which is preliminary data.</text>
</comment>
<evidence type="ECO:0000313" key="10">
    <source>
        <dbReference type="Proteomes" id="UP000606172"/>
    </source>
</evidence>
<feature type="transmembrane region" description="Helical" evidence="8">
    <location>
        <begin position="331"/>
        <end position="354"/>
    </location>
</feature>
<dbReference type="Pfam" id="PF00375">
    <property type="entry name" value="SDF"/>
    <property type="match status" value="1"/>
</dbReference>
<dbReference type="Proteomes" id="UP000606172">
    <property type="component" value="Unassembled WGS sequence"/>
</dbReference>
<evidence type="ECO:0000256" key="5">
    <source>
        <dbReference type="ARBA" id="ARBA00022989"/>
    </source>
</evidence>
<keyword evidence="4 8" id="KW-0812">Transmembrane</keyword>
<evidence type="ECO:0000256" key="8">
    <source>
        <dbReference type="SAM" id="Phobius"/>
    </source>
</evidence>
<proteinExistence type="predicted"/>
<keyword evidence="10" id="KW-1185">Reference proteome</keyword>
<dbReference type="GO" id="GO:0015293">
    <property type="term" value="F:symporter activity"/>
    <property type="evidence" value="ECO:0007669"/>
    <property type="project" value="UniProtKB-KW"/>
</dbReference>
<evidence type="ECO:0000256" key="6">
    <source>
        <dbReference type="ARBA" id="ARBA00023136"/>
    </source>
</evidence>
<dbReference type="AlphaFoldDB" id="A0A919V995"/>
<name>A0A919V995_9ACTN</name>
<dbReference type="Gene3D" id="1.10.3860.10">
    <property type="entry name" value="Sodium:dicarboxylate symporter"/>
    <property type="match status" value="1"/>
</dbReference>
<sequence length="430" mass="44705">MKRFSFSLQLLLGLVAGLVLGFIARIGEVTWLTTTLTEIGSIFVQLLKLAVPPLVFTAVIVSVAGLRNVVGAARLAGKTLMWFLITALIAVAIGLGLGLLLNPGQGVTISTSGAKAPDLDGAGTWIDFLTGIVPTNIVTAFTELNVLQIVFLGIVLGAAAVAIGEKAEPFLAFSRSVLDLVQKALWWVIRLAPIGTAGLIGKSVASYGWDLLAPLGKLTAGVYIGCLLVLLVSYPLLLALVAKVNPITFYRNTWPAIELAFFSRSSVGTMPLTQRVTVDRLGVDRDYAAFAVPFGATTKMDGCASIYPAIAAIFVAQVFAVPLGVGDYLLIAFVSVIGSAATAGLTGAVVMLTLTLSTLGLPLEGVGLLLAIDPILDMIRTATNVAGQMVVPVLVGKTEGRLDEEVFNAPPQPLEEPPAVPVAAPAPAPA</sequence>
<comment type="subcellular location">
    <subcellularLocation>
        <location evidence="1">Cell membrane</location>
        <topology evidence="1">Multi-pass membrane protein</topology>
    </subcellularLocation>
</comment>
<dbReference type="GO" id="GO:0005886">
    <property type="term" value="C:plasma membrane"/>
    <property type="evidence" value="ECO:0007669"/>
    <property type="project" value="UniProtKB-SubCell"/>
</dbReference>
<feature type="transmembrane region" description="Helical" evidence="8">
    <location>
        <begin position="221"/>
        <end position="242"/>
    </location>
</feature>
<organism evidence="9 10">
    <name type="scientific">Sinosporangium siamense</name>
    <dbReference type="NCBI Taxonomy" id="1367973"/>
    <lineage>
        <taxon>Bacteria</taxon>
        <taxon>Bacillati</taxon>
        <taxon>Actinomycetota</taxon>
        <taxon>Actinomycetes</taxon>
        <taxon>Streptosporangiales</taxon>
        <taxon>Streptosporangiaceae</taxon>
        <taxon>Sinosporangium</taxon>
    </lineage>
</organism>
<feature type="transmembrane region" description="Helical" evidence="8">
    <location>
        <begin position="184"/>
        <end position="201"/>
    </location>
</feature>
<feature type="transmembrane region" description="Helical" evidence="8">
    <location>
        <begin position="79"/>
        <end position="101"/>
    </location>
</feature>
<dbReference type="GO" id="GO:0006835">
    <property type="term" value="P:dicarboxylic acid transport"/>
    <property type="evidence" value="ECO:0007669"/>
    <property type="project" value="TreeGrafter"/>
</dbReference>
<feature type="transmembrane region" description="Helical" evidence="8">
    <location>
        <begin position="45"/>
        <end position="67"/>
    </location>
</feature>
<feature type="transmembrane region" description="Helical" evidence="8">
    <location>
        <begin position="146"/>
        <end position="163"/>
    </location>
</feature>
<keyword evidence="6 8" id="KW-0472">Membrane</keyword>
<accession>A0A919V995</accession>
<protein>
    <submittedName>
        <fullName evidence="9">Sodium:proton antiporter</fullName>
    </submittedName>
</protein>
<feature type="transmembrane region" description="Helical" evidence="8">
    <location>
        <begin position="306"/>
        <end position="325"/>
    </location>
</feature>
<feature type="compositionally biased region" description="Pro residues" evidence="7">
    <location>
        <begin position="410"/>
        <end position="430"/>
    </location>
</feature>
<dbReference type="SUPFAM" id="SSF118215">
    <property type="entry name" value="Proton glutamate symport protein"/>
    <property type="match status" value="1"/>
</dbReference>
<dbReference type="EMBL" id="BOOW01000002">
    <property type="protein sequence ID" value="GII89914.1"/>
    <property type="molecule type" value="Genomic_DNA"/>
</dbReference>
<dbReference type="PANTHER" id="PTHR42865">
    <property type="entry name" value="PROTON/GLUTAMATE-ASPARTATE SYMPORTER"/>
    <property type="match status" value="1"/>
</dbReference>
<evidence type="ECO:0000313" key="9">
    <source>
        <dbReference type="EMBL" id="GII89914.1"/>
    </source>
</evidence>
<evidence type="ECO:0000256" key="1">
    <source>
        <dbReference type="ARBA" id="ARBA00004651"/>
    </source>
</evidence>
<feature type="region of interest" description="Disordered" evidence="7">
    <location>
        <begin position="409"/>
        <end position="430"/>
    </location>
</feature>
<keyword evidence="5 8" id="KW-1133">Transmembrane helix</keyword>
<dbReference type="RefSeq" id="WP_204019915.1">
    <property type="nucleotide sequence ID" value="NZ_BOOW01000002.1"/>
</dbReference>
<evidence type="ECO:0000256" key="7">
    <source>
        <dbReference type="SAM" id="MobiDB-lite"/>
    </source>
</evidence>